<dbReference type="InterPro" id="IPR017310">
    <property type="entry name" value="Pept_S8A_subtilisin_clostridia"/>
</dbReference>
<dbReference type="InterPro" id="IPR034045">
    <property type="entry name" value="Pep_S8_CspA-like"/>
</dbReference>
<feature type="active site" description="Charge relay system" evidence="5 6">
    <location>
        <position position="188"/>
    </location>
</feature>
<dbReference type="InterPro" id="IPR000209">
    <property type="entry name" value="Peptidase_S8/S53_dom"/>
</dbReference>
<dbReference type="Pfam" id="PF00082">
    <property type="entry name" value="Peptidase_S8"/>
    <property type="match status" value="2"/>
</dbReference>
<sequence length="580" mass="64275">MVFNGNNIEALENMTLDCEAIIVSEDYADIVIQYEGNMVDILEQYEGLCYQVIDEKYMIIHSEKELIIDQENIEAIDFSSQPTLLGPYGISSIDEAGILLFHTQPGLPLRGGDVIIGFVDSGIDYTHPAFVYENNTTKILSIWDQTINKGTPPLNFDFGTEFTEMNINEALSSDNPFDIVPSKDETGHGTFNAGIAAGRYVEAEQFAGAAPDADIIMVKLKPAKEYLRELYLIEEDAIIYQNNDIMLGVNYLIQQAVIYNKPLVICIPLGTNQGSHDGNAILEEFLERKSRVVGHCVVVAAGNEGNLAHHYKGVYPHGLPFQEVELNVAENEKGVNVELWSERPDVYSVSIVTPTGAAIPRLAPGLRTRQEFGLLLERTLIYIEYQLIEEKSGEQFIYIRLNEPTQGIWKIVVYGDVVIGGGYDIWIDREGWIKPTTQFLSPTIDTTLTIPSTAREPITVGAYNHLDNSLYIASGRGPTKDRRLKPELVAPGVNVIGPLPDNNYGVMTGTSVAASHVAGAAALVLEWGIVLGEVPSMSTRIIKNILTRGATRRPGFIYPNNDWGFGSLNLFRSFEVIRRR</sequence>
<evidence type="ECO:0000256" key="1">
    <source>
        <dbReference type="ARBA" id="ARBA00011073"/>
    </source>
</evidence>
<evidence type="ECO:0000256" key="5">
    <source>
        <dbReference type="PIRSR" id="PIRSR615500-1"/>
    </source>
</evidence>
<dbReference type="PANTHER" id="PTHR43806:SF11">
    <property type="entry name" value="CEREVISIN-RELATED"/>
    <property type="match status" value="1"/>
</dbReference>
<evidence type="ECO:0000256" key="4">
    <source>
        <dbReference type="ARBA" id="ARBA00022825"/>
    </source>
</evidence>
<evidence type="ECO:0000313" key="8">
    <source>
        <dbReference type="EMBL" id="TCK98456.1"/>
    </source>
</evidence>
<dbReference type="PRINTS" id="PR00723">
    <property type="entry name" value="SUBTILISIN"/>
</dbReference>
<dbReference type="OrthoDB" id="9762689at2"/>
<dbReference type="Proteomes" id="UP000294545">
    <property type="component" value="Unassembled WGS sequence"/>
</dbReference>
<protein>
    <submittedName>
        <fullName evidence="8">Subtilase family protein</fullName>
    </submittedName>
</protein>
<organism evidence="8 9">
    <name type="scientific">Natranaerovirga hydrolytica</name>
    <dbReference type="NCBI Taxonomy" id="680378"/>
    <lineage>
        <taxon>Bacteria</taxon>
        <taxon>Bacillati</taxon>
        <taxon>Bacillota</taxon>
        <taxon>Clostridia</taxon>
        <taxon>Lachnospirales</taxon>
        <taxon>Natranaerovirgaceae</taxon>
        <taxon>Natranaerovirga</taxon>
    </lineage>
</organism>
<comment type="caution">
    <text evidence="8">The sequence shown here is derived from an EMBL/GenBank/DDBJ whole genome shotgun (WGS) entry which is preliminary data.</text>
</comment>
<keyword evidence="2 6" id="KW-0645">Protease</keyword>
<gene>
    <name evidence="8" type="ORF">EDC19_0878</name>
</gene>
<evidence type="ECO:0000256" key="2">
    <source>
        <dbReference type="ARBA" id="ARBA00022670"/>
    </source>
</evidence>
<comment type="similarity">
    <text evidence="1 6">Belongs to the peptidase S8 family.</text>
</comment>
<name>A0A4R1MYY0_9FIRM</name>
<evidence type="ECO:0000256" key="6">
    <source>
        <dbReference type="PROSITE-ProRule" id="PRU01240"/>
    </source>
</evidence>
<reference evidence="8 9" key="1">
    <citation type="submission" date="2019-03" db="EMBL/GenBank/DDBJ databases">
        <title>Genomic Encyclopedia of Type Strains, Phase IV (KMG-IV): sequencing the most valuable type-strain genomes for metagenomic binning, comparative biology and taxonomic classification.</title>
        <authorList>
            <person name="Goeker M."/>
        </authorList>
    </citation>
    <scope>NUCLEOTIDE SEQUENCE [LARGE SCALE GENOMIC DNA]</scope>
    <source>
        <strain evidence="8 9">DSM 24176</strain>
    </source>
</reference>
<feature type="active site" description="Charge relay system" evidence="5 6">
    <location>
        <position position="511"/>
    </location>
</feature>
<keyword evidence="9" id="KW-1185">Reference proteome</keyword>
<feature type="active site" description="Charge relay system" evidence="5 6">
    <location>
        <position position="120"/>
    </location>
</feature>
<dbReference type="EMBL" id="SMGQ01000011">
    <property type="protein sequence ID" value="TCK98456.1"/>
    <property type="molecule type" value="Genomic_DNA"/>
</dbReference>
<accession>A0A4R1MYY0</accession>
<keyword evidence="3 6" id="KW-0378">Hydrolase</keyword>
<dbReference type="Gene3D" id="2.60.120.1290">
    <property type="match status" value="1"/>
</dbReference>
<dbReference type="InterPro" id="IPR023827">
    <property type="entry name" value="Peptidase_S8_Asp-AS"/>
</dbReference>
<feature type="domain" description="Peptidase S8/S53" evidence="7">
    <location>
        <begin position="112"/>
        <end position="306"/>
    </location>
</feature>
<dbReference type="GO" id="GO:0006508">
    <property type="term" value="P:proteolysis"/>
    <property type="evidence" value="ECO:0007669"/>
    <property type="project" value="UniProtKB-KW"/>
</dbReference>
<dbReference type="PROSITE" id="PS00136">
    <property type="entry name" value="SUBTILASE_ASP"/>
    <property type="match status" value="1"/>
</dbReference>
<dbReference type="Gene3D" id="3.40.50.200">
    <property type="entry name" value="Peptidase S8/S53 domain"/>
    <property type="match status" value="1"/>
</dbReference>
<dbReference type="SUPFAM" id="SSF52743">
    <property type="entry name" value="Subtilisin-like"/>
    <property type="match status" value="1"/>
</dbReference>
<dbReference type="InterPro" id="IPR036852">
    <property type="entry name" value="Peptidase_S8/S53_dom_sf"/>
</dbReference>
<proteinExistence type="inferred from homology"/>
<feature type="domain" description="Peptidase S8/S53" evidence="7">
    <location>
        <begin position="445"/>
        <end position="566"/>
    </location>
</feature>
<dbReference type="RefSeq" id="WP_132281055.1">
    <property type="nucleotide sequence ID" value="NZ_SMGQ01000011.1"/>
</dbReference>
<dbReference type="GO" id="GO:0004252">
    <property type="term" value="F:serine-type endopeptidase activity"/>
    <property type="evidence" value="ECO:0007669"/>
    <property type="project" value="UniProtKB-UniRule"/>
</dbReference>
<dbReference type="PIRSF" id="PIRSF037894">
    <property type="entry name" value="Subtilisin_rel_CspABC"/>
    <property type="match status" value="1"/>
</dbReference>
<evidence type="ECO:0000313" key="9">
    <source>
        <dbReference type="Proteomes" id="UP000294545"/>
    </source>
</evidence>
<evidence type="ECO:0000256" key="3">
    <source>
        <dbReference type="ARBA" id="ARBA00022801"/>
    </source>
</evidence>
<dbReference type="InterPro" id="IPR015500">
    <property type="entry name" value="Peptidase_S8_subtilisin-rel"/>
</dbReference>
<evidence type="ECO:0000259" key="7">
    <source>
        <dbReference type="Pfam" id="PF00082"/>
    </source>
</evidence>
<dbReference type="PROSITE" id="PS51892">
    <property type="entry name" value="SUBTILASE"/>
    <property type="match status" value="1"/>
</dbReference>
<dbReference type="InterPro" id="IPR050131">
    <property type="entry name" value="Peptidase_S8_subtilisin-like"/>
</dbReference>
<dbReference type="AlphaFoldDB" id="A0A4R1MYY0"/>
<dbReference type="PANTHER" id="PTHR43806">
    <property type="entry name" value="PEPTIDASE S8"/>
    <property type="match status" value="1"/>
</dbReference>
<keyword evidence="4 6" id="KW-0720">Serine protease</keyword>
<dbReference type="CDD" id="cd07478">
    <property type="entry name" value="Peptidases_S8_CspA-like"/>
    <property type="match status" value="1"/>
</dbReference>